<dbReference type="AlphaFoldDB" id="A0A1F5X445"/>
<dbReference type="InterPro" id="IPR029045">
    <property type="entry name" value="ClpP/crotonase-like_dom_sf"/>
</dbReference>
<keyword evidence="2" id="KW-0645">Protease</keyword>
<evidence type="ECO:0000256" key="4">
    <source>
        <dbReference type="ARBA" id="ARBA00022825"/>
    </source>
</evidence>
<sequence length="248" mass="26957">MIVLSGKKSVDFASTLSSRGKCNVGVVSIHGYLDTQRTEEHVDSLSIAQGIRSLALNNYKAIVLLIDSPGGSAAAAEEISRAVDEIKFPVVAFIRGSALSGGYWVAASADHIVALSSSSVGNVGATFSYLEKTDFNRKEGYTFQEIVSGEYKEVGNADKSLTPEYKRYLQDYTNDLFKLFADIVMKNRGLNGEQLALISDGKFYIADKAMELRLIDQIGGISEVKTYLAEQGNGKADDLLLCEPLKFE</sequence>
<organism evidence="6 7">
    <name type="scientific">Candidatus Giovannonibacteria bacterium RIFCSPLOWO2_01_FULL_46_13</name>
    <dbReference type="NCBI Taxonomy" id="1798352"/>
    <lineage>
        <taxon>Bacteria</taxon>
        <taxon>Candidatus Giovannoniibacteriota</taxon>
    </lineage>
</organism>
<evidence type="ECO:0000256" key="1">
    <source>
        <dbReference type="ARBA" id="ARBA00008683"/>
    </source>
</evidence>
<gene>
    <name evidence="6" type="ORF">A3B18_03440</name>
</gene>
<name>A0A1F5X445_9BACT</name>
<dbReference type="GO" id="GO:0008236">
    <property type="term" value="F:serine-type peptidase activity"/>
    <property type="evidence" value="ECO:0007669"/>
    <property type="project" value="UniProtKB-KW"/>
</dbReference>
<evidence type="ECO:0000256" key="3">
    <source>
        <dbReference type="ARBA" id="ARBA00022801"/>
    </source>
</evidence>
<evidence type="ECO:0000256" key="2">
    <source>
        <dbReference type="ARBA" id="ARBA00022670"/>
    </source>
</evidence>
<dbReference type="SUPFAM" id="SSF52096">
    <property type="entry name" value="ClpP/crotonase"/>
    <property type="match status" value="1"/>
</dbReference>
<dbReference type="InterPro" id="IPR047272">
    <property type="entry name" value="S49_SppA_C"/>
</dbReference>
<dbReference type="EMBL" id="MFIE01000015">
    <property type="protein sequence ID" value="OGF82648.1"/>
    <property type="molecule type" value="Genomic_DNA"/>
</dbReference>
<dbReference type="GO" id="GO:0006508">
    <property type="term" value="P:proteolysis"/>
    <property type="evidence" value="ECO:0007669"/>
    <property type="project" value="UniProtKB-KW"/>
</dbReference>
<dbReference type="PANTHER" id="PTHR42987:SF4">
    <property type="entry name" value="PROTEASE SOHB-RELATED"/>
    <property type="match status" value="1"/>
</dbReference>
<dbReference type="PANTHER" id="PTHR42987">
    <property type="entry name" value="PEPTIDASE S49"/>
    <property type="match status" value="1"/>
</dbReference>
<evidence type="ECO:0000259" key="5">
    <source>
        <dbReference type="Pfam" id="PF01343"/>
    </source>
</evidence>
<evidence type="ECO:0000313" key="6">
    <source>
        <dbReference type="EMBL" id="OGF82648.1"/>
    </source>
</evidence>
<comment type="caution">
    <text evidence="6">The sequence shown here is derived from an EMBL/GenBank/DDBJ whole genome shotgun (WGS) entry which is preliminary data.</text>
</comment>
<comment type="similarity">
    <text evidence="1">Belongs to the peptidase S49 family.</text>
</comment>
<keyword evidence="3" id="KW-0378">Hydrolase</keyword>
<dbReference type="InterPro" id="IPR002142">
    <property type="entry name" value="Peptidase_S49"/>
</dbReference>
<dbReference type="Gene3D" id="6.20.330.10">
    <property type="match status" value="1"/>
</dbReference>
<proteinExistence type="inferred from homology"/>
<accession>A0A1F5X445</accession>
<protein>
    <recommendedName>
        <fullName evidence="5">Peptidase S49 domain-containing protein</fullName>
    </recommendedName>
</protein>
<dbReference type="Proteomes" id="UP000178684">
    <property type="component" value="Unassembled WGS sequence"/>
</dbReference>
<dbReference type="CDD" id="cd07023">
    <property type="entry name" value="S49_Sppa_N_C"/>
    <property type="match status" value="1"/>
</dbReference>
<feature type="domain" description="Peptidase S49" evidence="5">
    <location>
        <begin position="86"/>
        <end position="231"/>
    </location>
</feature>
<dbReference type="Gene3D" id="3.90.226.10">
    <property type="entry name" value="2-enoyl-CoA Hydratase, Chain A, domain 1"/>
    <property type="match status" value="1"/>
</dbReference>
<keyword evidence="4" id="KW-0720">Serine protease</keyword>
<dbReference type="Pfam" id="PF01343">
    <property type="entry name" value="Peptidase_S49"/>
    <property type="match status" value="1"/>
</dbReference>
<evidence type="ECO:0000313" key="7">
    <source>
        <dbReference type="Proteomes" id="UP000178684"/>
    </source>
</evidence>
<reference evidence="6 7" key="1">
    <citation type="journal article" date="2016" name="Nat. Commun.">
        <title>Thousands of microbial genomes shed light on interconnected biogeochemical processes in an aquifer system.</title>
        <authorList>
            <person name="Anantharaman K."/>
            <person name="Brown C.T."/>
            <person name="Hug L.A."/>
            <person name="Sharon I."/>
            <person name="Castelle C.J."/>
            <person name="Probst A.J."/>
            <person name="Thomas B.C."/>
            <person name="Singh A."/>
            <person name="Wilkins M.J."/>
            <person name="Karaoz U."/>
            <person name="Brodie E.L."/>
            <person name="Williams K.H."/>
            <person name="Hubbard S.S."/>
            <person name="Banfield J.F."/>
        </authorList>
    </citation>
    <scope>NUCLEOTIDE SEQUENCE [LARGE SCALE GENOMIC DNA]</scope>
</reference>